<evidence type="ECO:0000313" key="1">
    <source>
        <dbReference type="EMBL" id="PWN53798.1"/>
    </source>
</evidence>
<sequence>MGGGGGVREVTMATRTSKVATLQHHRTSPRSRLGFFFLCFLLLVVHDGNKPREESVDRRRIGKRKVERIFFKRKSPVK</sequence>
<gene>
    <name evidence="1" type="ORF">IE53DRAFT_104374</name>
</gene>
<dbReference type="Proteomes" id="UP000245626">
    <property type="component" value="Unassembled WGS sequence"/>
</dbReference>
<protein>
    <submittedName>
        <fullName evidence="1">Uncharacterized protein</fullName>
    </submittedName>
</protein>
<name>A0ACD0P6K7_9BASI</name>
<dbReference type="EMBL" id="KZ819709">
    <property type="protein sequence ID" value="PWN53798.1"/>
    <property type="molecule type" value="Genomic_DNA"/>
</dbReference>
<accession>A0ACD0P6K7</accession>
<evidence type="ECO:0000313" key="2">
    <source>
        <dbReference type="Proteomes" id="UP000245626"/>
    </source>
</evidence>
<reference evidence="1 2" key="1">
    <citation type="journal article" date="2018" name="Mol. Biol. Evol.">
        <title>Broad Genomic Sampling Reveals a Smut Pathogenic Ancestry of the Fungal Clade Ustilaginomycotina.</title>
        <authorList>
            <person name="Kijpornyongpan T."/>
            <person name="Mondo S.J."/>
            <person name="Barry K."/>
            <person name="Sandor L."/>
            <person name="Lee J."/>
            <person name="Lipzen A."/>
            <person name="Pangilinan J."/>
            <person name="LaButti K."/>
            <person name="Hainaut M."/>
            <person name="Henrissat B."/>
            <person name="Grigoriev I.V."/>
            <person name="Spatafora J.W."/>
            <person name="Aime M.C."/>
        </authorList>
    </citation>
    <scope>NUCLEOTIDE SEQUENCE [LARGE SCALE GENOMIC DNA]</scope>
    <source>
        <strain evidence="1 2">SA 807</strain>
    </source>
</reference>
<organism evidence="1 2">
    <name type="scientific">Violaceomyces palustris</name>
    <dbReference type="NCBI Taxonomy" id="1673888"/>
    <lineage>
        <taxon>Eukaryota</taxon>
        <taxon>Fungi</taxon>
        <taxon>Dikarya</taxon>
        <taxon>Basidiomycota</taxon>
        <taxon>Ustilaginomycotina</taxon>
        <taxon>Ustilaginomycetes</taxon>
        <taxon>Violaceomycetales</taxon>
        <taxon>Violaceomycetaceae</taxon>
        <taxon>Violaceomyces</taxon>
    </lineage>
</organism>
<proteinExistence type="predicted"/>
<keyword evidence="2" id="KW-1185">Reference proteome</keyword>